<dbReference type="PANTHER" id="PTHR24321">
    <property type="entry name" value="DEHYDROGENASES, SHORT CHAIN"/>
    <property type="match status" value="1"/>
</dbReference>
<sequence>MSTGPGPQPASPGEPAGRLAGKVAVVLGASSGIGRAAALRFACEGATVIAAARRFPELEALGRECGAIPVPCDITRDDQVEALARVALDRFGTLDVALNCAGFEQSTPIRDLTPERLYNMASVQFLGAVSFIRHMANAMAATGGGSLITISSITALLVGEGLAAYGGSKAAINHITRIAALEYGPQGVRVNVVSPGLIETPMTAHMFIPPVVRAFTRETPLRRMGTVDDVVEAVLWLASDASSFITGHNLPVDGGQLTRRLPGRDDFLASS</sequence>
<dbReference type="Pfam" id="PF13561">
    <property type="entry name" value="adh_short_C2"/>
    <property type="match status" value="1"/>
</dbReference>
<dbReference type="InterPro" id="IPR036291">
    <property type="entry name" value="NAD(P)-bd_dom_sf"/>
</dbReference>
<dbReference type="Gene3D" id="3.40.50.720">
    <property type="entry name" value="NAD(P)-binding Rossmann-like Domain"/>
    <property type="match status" value="1"/>
</dbReference>
<protein>
    <submittedName>
        <fullName evidence="3">NAD(P)-dependent dehydrogenase (Short-subunit alcohol dehydrogenase family)</fullName>
    </submittedName>
</protein>
<dbReference type="GO" id="GO:0016491">
    <property type="term" value="F:oxidoreductase activity"/>
    <property type="evidence" value="ECO:0007669"/>
    <property type="project" value="UniProtKB-KW"/>
</dbReference>
<dbReference type="InterPro" id="IPR020904">
    <property type="entry name" value="Sc_DH/Rdtase_CS"/>
</dbReference>
<accession>A0A2A9HE41</accession>
<reference evidence="3 4" key="1">
    <citation type="submission" date="2017-09" db="EMBL/GenBank/DDBJ databases">
        <title>Sequencing the genomes of two abundant thermophiles in Great Basin hot springs: Thermocrinis jamiesonii and novel Chloroflexi Thermoflexus hugenholtzii.</title>
        <authorList>
            <person name="Hedlund B."/>
        </authorList>
    </citation>
    <scope>NUCLEOTIDE SEQUENCE [LARGE SCALE GENOMIC DNA]</scope>
    <source>
        <strain evidence="3 4">G233</strain>
    </source>
</reference>
<evidence type="ECO:0000313" key="3">
    <source>
        <dbReference type="EMBL" id="PFG73623.1"/>
    </source>
</evidence>
<proteinExistence type="inferred from homology"/>
<gene>
    <name evidence="3" type="ORF">A9A59_0825</name>
</gene>
<dbReference type="InterPro" id="IPR002347">
    <property type="entry name" value="SDR_fam"/>
</dbReference>
<keyword evidence="4" id="KW-1185">Reference proteome</keyword>
<dbReference type="Proteomes" id="UP000223071">
    <property type="component" value="Unassembled WGS sequence"/>
</dbReference>
<keyword evidence="2" id="KW-0560">Oxidoreductase</keyword>
<dbReference type="PANTHER" id="PTHR24321:SF8">
    <property type="entry name" value="ESTRADIOL 17-BETA-DEHYDROGENASE 8-RELATED"/>
    <property type="match status" value="1"/>
</dbReference>
<evidence type="ECO:0000256" key="1">
    <source>
        <dbReference type="ARBA" id="ARBA00006484"/>
    </source>
</evidence>
<comment type="similarity">
    <text evidence="1">Belongs to the short-chain dehydrogenases/reductases (SDR) family.</text>
</comment>
<dbReference type="FunFam" id="3.40.50.720:FF:000084">
    <property type="entry name" value="Short-chain dehydrogenase reductase"/>
    <property type="match status" value="1"/>
</dbReference>
<dbReference type="PRINTS" id="PR00081">
    <property type="entry name" value="GDHRDH"/>
</dbReference>
<dbReference type="PRINTS" id="PR00080">
    <property type="entry name" value="SDRFAMILY"/>
</dbReference>
<dbReference type="PROSITE" id="PS00061">
    <property type="entry name" value="ADH_SHORT"/>
    <property type="match status" value="1"/>
</dbReference>
<dbReference type="RefSeq" id="WP_098503070.1">
    <property type="nucleotide sequence ID" value="NZ_PDJQ01000001.1"/>
</dbReference>
<dbReference type="SUPFAM" id="SSF51735">
    <property type="entry name" value="NAD(P)-binding Rossmann-fold domains"/>
    <property type="match status" value="1"/>
</dbReference>
<evidence type="ECO:0000256" key="2">
    <source>
        <dbReference type="ARBA" id="ARBA00023002"/>
    </source>
</evidence>
<dbReference type="CDD" id="cd05233">
    <property type="entry name" value="SDR_c"/>
    <property type="match status" value="1"/>
</dbReference>
<evidence type="ECO:0000313" key="4">
    <source>
        <dbReference type="Proteomes" id="UP000223071"/>
    </source>
</evidence>
<organism evidence="3 4">
    <name type="scientific">Tepidiforma thermophila (strain KCTC 52669 / CGMCC 1.13589 / G233)</name>
    <dbReference type="NCBI Taxonomy" id="2761530"/>
    <lineage>
        <taxon>Bacteria</taxon>
        <taxon>Bacillati</taxon>
        <taxon>Chloroflexota</taxon>
        <taxon>Tepidiformia</taxon>
        <taxon>Tepidiformales</taxon>
        <taxon>Tepidiformaceae</taxon>
        <taxon>Tepidiforma</taxon>
    </lineage>
</organism>
<name>A0A2A9HE41_TEPT2</name>
<comment type="caution">
    <text evidence="3">The sequence shown here is derived from an EMBL/GenBank/DDBJ whole genome shotgun (WGS) entry which is preliminary data.</text>
</comment>
<dbReference type="AlphaFoldDB" id="A0A2A9HE41"/>
<dbReference type="EMBL" id="PDJQ01000001">
    <property type="protein sequence ID" value="PFG73623.1"/>
    <property type="molecule type" value="Genomic_DNA"/>
</dbReference>